<dbReference type="EMBL" id="JBHFFA010000003">
    <property type="protein sequence ID" value="KAL2632475.1"/>
    <property type="molecule type" value="Genomic_DNA"/>
</dbReference>
<proteinExistence type="predicted"/>
<comment type="caution">
    <text evidence="1">The sequence shown here is derived from an EMBL/GenBank/DDBJ whole genome shotgun (WGS) entry which is preliminary data.</text>
</comment>
<gene>
    <name evidence="1" type="ORF">R1flu_003954</name>
</gene>
<sequence length="155" mass="17639">MISRLNLWSNRLLSFEGRVILIKHILLTIPVFYLSTIGITKTAAESIEKIAGHFLWGRTEEGNHKRGLIPWLALKREKRYGGLGFKDVWRQGVALFSKHMGDFMANTSTTQWHKLLNAFIDGQRAKRSGSIIRGSYQSQELLLLLFRVLTGSPTV</sequence>
<dbReference type="Proteomes" id="UP001605036">
    <property type="component" value="Unassembled WGS sequence"/>
</dbReference>
<protein>
    <submittedName>
        <fullName evidence="1">Uncharacterized protein</fullName>
    </submittedName>
</protein>
<name>A0ABD1YPA7_9MARC</name>
<organism evidence="1 2">
    <name type="scientific">Riccia fluitans</name>
    <dbReference type="NCBI Taxonomy" id="41844"/>
    <lineage>
        <taxon>Eukaryota</taxon>
        <taxon>Viridiplantae</taxon>
        <taxon>Streptophyta</taxon>
        <taxon>Embryophyta</taxon>
        <taxon>Marchantiophyta</taxon>
        <taxon>Marchantiopsida</taxon>
        <taxon>Marchantiidae</taxon>
        <taxon>Marchantiales</taxon>
        <taxon>Ricciaceae</taxon>
        <taxon>Riccia</taxon>
    </lineage>
</organism>
<evidence type="ECO:0000313" key="1">
    <source>
        <dbReference type="EMBL" id="KAL2632475.1"/>
    </source>
</evidence>
<evidence type="ECO:0000313" key="2">
    <source>
        <dbReference type="Proteomes" id="UP001605036"/>
    </source>
</evidence>
<accession>A0ABD1YPA7</accession>
<dbReference type="PANTHER" id="PTHR33116">
    <property type="entry name" value="REVERSE TRANSCRIPTASE ZINC-BINDING DOMAIN-CONTAINING PROTEIN-RELATED-RELATED"/>
    <property type="match status" value="1"/>
</dbReference>
<dbReference type="AlphaFoldDB" id="A0ABD1YPA7"/>
<keyword evidence="2" id="KW-1185">Reference proteome</keyword>
<dbReference type="PANTHER" id="PTHR33116:SF86">
    <property type="entry name" value="REVERSE TRANSCRIPTASE DOMAIN-CONTAINING PROTEIN"/>
    <property type="match status" value="1"/>
</dbReference>
<reference evidence="1 2" key="1">
    <citation type="submission" date="2024-09" db="EMBL/GenBank/DDBJ databases">
        <title>Chromosome-scale assembly of Riccia fluitans.</title>
        <authorList>
            <person name="Paukszto L."/>
            <person name="Sawicki J."/>
            <person name="Karawczyk K."/>
            <person name="Piernik-Szablinska J."/>
            <person name="Szczecinska M."/>
            <person name="Mazdziarz M."/>
        </authorList>
    </citation>
    <scope>NUCLEOTIDE SEQUENCE [LARGE SCALE GENOMIC DNA]</scope>
    <source>
        <strain evidence="1">Rf_01</strain>
        <tissue evidence="1">Aerial parts of the thallus</tissue>
    </source>
</reference>